<dbReference type="AlphaFoldDB" id="A0A919AZ90"/>
<organism evidence="1 2">
    <name type="scientific">Streptomyces fumanus</name>
    <dbReference type="NCBI Taxonomy" id="67302"/>
    <lineage>
        <taxon>Bacteria</taxon>
        <taxon>Bacillati</taxon>
        <taxon>Actinomycetota</taxon>
        <taxon>Actinomycetes</taxon>
        <taxon>Kitasatosporales</taxon>
        <taxon>Streptomycetaceae</taxon>
        <taxon>Streptomyces</taxon>
    </lineage>
</organism>
<name>A0A919AZ90_9ACTN</name>
<dbReference type="EMBL" id="BNBI01000023">
    <property type="protein sequence ID" value="GHF33777.1"/>
    <property type="molecule type" value="Genomic_DNA"/>
</dbReference>
<reference evidence="1" key="2">
    <citation type="submission" date="2020-09" db="EMBL/GenBank/DDBJ databases">
        <authorList>
            <person name="Sun Q."/>
            <person name="Ohkuma M."/>
        </authorList>
    </citation>
    <scope>NUCLEOTIDE SEQUENCE</scope>
    <source>
        <strain evidence="1">JCM 4477</strain>
    </source>
</reference>
<dbReference type="Proteomes" id="UP000630718">
    <property type="component" value="Unassembled WGS sequence"/>
</dbReference>
<sequence length="191" mass="21506">MAPSIEVRRLWAYRDVLPEAMRLPDAPPWAGEDTQDLLAGKRSRSMDNRTRRIGEPTMQMLLSWAIRFTEDFAGDILAAHAESVGLHARTTMGRRRSGPRHHRQPRHLPGELAPKVTAYLEDLRARGEALPGRRLDNGDLVINWRYVAAALNCAESFSQTTTARLVRESGLPIREFTYLETPINGVLDGQP</sequence>
<protein>
    <submittedName>
        <fullName evidence="1">Uncharacterized protein</fullName>
    </submittedName>
</protein>
<evidence type="ECO:0000313" key="2">
    <source>
        <dbReference type="Proteomes" id="UP000630718"/>
    </source>
</evidence>
<keyword evidence="2" id="KW-1185">Reference proteome</keyword>
<gene>
    <name evidence="1" type="ORF">GCM10018772_69280</name>
</gene>
<evidence type="ECO:0000313" key="1">
    <source>
        <dbReference type="EMBL" id="GHF33777.1"/>
    </source>
</evidence>
<comment type="caution">
    <text evidence="1">The sequence shown here is derived from an EMBL/GenBank/DDBJ whole genome shotgun (WGS) entry which is preliminary data.</text>
</comment>
<accession>A0A919AZ90</accession>
<proteinExistence type="predicted"/>
<reference evidence="1" key="1">
    <citation type="journal article" date="2014" name="Int. J. Syst. Evol. Microbiol.">
        <title>Complete genome sequence of Corynebacterium casei LMG S-19264T (=DSM 44701T), isolated from a smear-ripened cheese.</title>
        <authorList>
            <consortium name="US DOE Joint Genome Institute (JGI-PGF)"/>
            <person name="Walter F."/>
            <person name="Albersmeier A."/>
            <person name="Kalinowski J."/>
            <person name="Ruckert C."/>
        </authorList>
    </citation>
    <scope>NUCLEOTIDE SEQUENCE</scope>
    <source>
        <strain evidence="1">JCM 4477</strain>
    </source>
</reference>